<dbReference type="InterPro" id="IPR002933">
    <property type="entry name" value="Peptidase_M20"/>
</dbReference>
<dbReference type="GO" id="GO:0046872">
    <property type="term" value="F:metal ion binding"/>
    <property type="evidence" value="ECO:0007669"/>
    <property type="project" value="UniProtKB-KW"/>
</dbReference>
<dbReference type="EMBL" id="JACIED010000001">
    <property type="protein sequence ID" value="MBB4006256.1"/>
    <property type="molecule type" value="Genomic_DNA"/>
</dbReference>
<protein>
    <submittedName>
        <fullName evidence="4">Amidohydrolase</fullName>
    </submittedName>
</protein>
<keyword evidence="2" id="KW-0479">Metal-binding</keyword>
<dbReference type="PANTHER" id="PTHR11014">
    <property type="entry name" value="PEPTIDASE M20 FAMILY MEMBER"/>
    <property type="match status" value="1"/>
</dbReference>
<evidence type="ECO:0000313" key="4">
    <source>
        <dbReference type="EMBL" id="MBB4006256.1"/>
    </source>
</evidence>
<dbReference type="InterPro" id="IPR011650">
    <property type="entry name" value="Peptidase_M20_dimer"/>
</dbReference>
<evidence type="ECO:0000256" key="1">
    <source>
        <dbReference type="ARBA" id="ARBA00022801"/>
    </source>
</evidence>
<gene>
    <name evidence="4" type="ORF">GGQ71_000492</name>
</gene>
<keyword evidence="1 4" id="KW-0378">Hydrolase</keyword>
<dbReference type="PANTHER" id="PTHR11014:SF169">
    <property type="entry name" value="CLAN MH, FAMILY M20, PEPTIDASE T-LIKE METALLOPEPTIDASE"/>
    <property type="match status" value="1"/>
</dbReference>
<organism evidence="4 5">
    <name type="scientific">Allorhizobium taibaishanense</name>
    <dbReference type="NCBI Taxonomy" id="887144"/>
    <lineage>
        <taxon>Bacteria</taxon>
        <taxon>Pseudomonadati</taxon>
        <taxon>Pseudomonadota</taxon>
        <taxon>Alphaproteobacteria</taxon>
        <taxon>Hyphomicrobiales</taxon>
        <taxon>Rhizobiaceae</taxon>
        <taxon>Rhizobium/Agrobacterium group</taxon>
        <taxon>Allorhizobium</taxon>
    </lineage>
</organism>
<feature type="binding site" evidence="2">
    <location>
        <position position="134"/>
    </location>
    <ligand>
        <name>Mn(2+)</name>
        <dbReference type="ChEBI" id="CHEBI:29035"/>
        <label>2</label>
    </ligand>
</feature>
<feature type="binding site" evidence="2">
    <location>
        <position position="160"/>
    </location>
    <ligand>
        <name>Mn(2+)</name>
        <dbReference type="ChEBI" id="CHEBI:29035"/>
        <label>2</label>
    </ligand>
</feature>
<dbReference type="InterPro" id="IPR036264">
    <property type="entry name" value="Bact_exopeptidase_dim_dom"/>
</dbReference>
<dbReference type="Proteomes" id="UP000544107">
    <property type="component" value="Unassembled WGS sequence"/>
</dbReference>
<dbReference type="NCBIfam" id="TIGR01891">
    <property type="entry name" value="amidohydrolases"/>
    <property type="match status" value="1"/>
</dbReference>
<dbReference type="Gene3D" id="3.40.630.10">
    <property type="entry name" value="Zn peptidases"/>
    <property type="match status" value="1"/>
</dbReference>
<feature type="binding site" evidence="2">
    <location>
        <position position="355"/>
    </location>
    <ligand>
        <name>Mn(2+)</name>
        <dbReference type="ChEBI" id="CHEBI:29035"/>
        <label>2</label>
    </ligand>
</feature>
<comment type="caution">
    <text evidence="4">The sequence shown here is derived from an EMBL/GenBank/DDBJ whole genome shotgun (WGS) entry which is preliminary data.</text>
</comment>
<dbReference type="SUPFAM" id="SSF53187">
    <property type="entry name" value="Zn-dependent exopeptidases"/>
    <property type="match status" value="1"/>
</dbReference>
<dbReference type="SUPFAM" id="SSF55031">
    <property type="entry name" value="Bacterial exopeptidase dimerisation domain"/>
    <property type="match status" value="1"/>
</dbReference>
<keyword evidence="2" id="KW-0464">Manganese</keyword>
<sequence length="416" mass="44004">MFLTSDDLNHLITLRHTMHSQPEISGEEEMTARLVVETLTPLRPTKILTGLGGHGVAAVFAGTSPGPTLLIRSELDALPIEEKNDLPYRSTIAGKGHLCGHDGHATVLLALAQGLSRQPPARGRVVLLFQPAEETGAGAAAVIADPRFEEIRPDLAFSLHNFPGIPLGHAALMTGPVNCASRGLKIAFSGKTAHASQPETGISPMQAISQLMPALTALSHGAPPAPDFRLATVTHAKLGEPAFGIAPGDAEIWVTLRSLTDDGMASLCKQAEALARATAESHGLGLTMDYHDIFLHCENSPEATALIAAALDAQSIPHGPHGLPMRASEDFGRFRTFCPAAMVFLGAGETHPALHNPDYDFPDELIGIGARVFMTVVRGTLGSADGPAVLGIAKASPPFYRKTQTRRHQAIAPRRQ</sequence>
<dbReference type="Pfam" id="PF07687">
    <property type="entry name" value="M20_dimer"/>
    <property type="match status" value="1"/>
</dbReference>
<dbReference type="PIRSF" id="PIRSF005962">
    <property type="entry name" value="Pept_M20D_amidohydro"/>
    <property type="match status" value="1"/>
</dbReference>
<feature type="binding site" evidence="2">
    <location>
        <position position="99"/>
    </location>
    <ligand>
        <name>Mn(2+)</name>
        <dbReference type="ChEBI" id="CHEBI:29035"/>
        <label>2</label>
    </ligand>
</feature>
<evidence type="ECO:0000259" key="3">
    <source>
        <dbReference type="Pfam" id="PF07687"/>
    </source>
</evidence>
<dbReference type="OrthoDB" id="9777385at2"/>
<dbReference type="GO" id="GO:0016787">
    <property type="term" value="F:hydrolase activity"/>
    <property type="evidence" value="ECO:0007669"/>
    <property type="project" value="UniProtKB-KW"/>
</dbReference>
<dbReference type="Gene3D" id="3.30.70.360">
    <property type="match status" value="1"/>
</dbReference>
<dbReference type="Pfam" id="PF01546">
    <property type="entry name" value="Peptidase_M20"/>
    <property type="match status" value="1"/>
</dbReference>
<feature type="binding site" evidence="2">
    <location>
        <position position="101"/>
    </location>
    <ligand>
        <name>Mn(2+)</name>
        <dbReference type="ChEBI" id="CHEBI:29035"/>
        <label>2</label>
    </ligand>
</feature>
<accession>A0A7W6HJX3</accession>
<dbReference type="InterPro" id="IPR017439">
    <property type="entry name" value="Amidohydrolase"/>
</dbReference>
<comment type="cofactor">
    <cofactor evidence="2">
        <name>Mn(2+)</name>
        <dbReference type="ChEBI" id="CHEBI:29035"/>
    </cofactor>
    <text evidence="2">The Mn(2+) ion enhances activity.</text>
</comment>
<feature type="domain" description="Peptidase M20 dimerisation" evidence="3">
    <location>
        <begin position="182"/>
        <end position="280"/>
    </location>
</feature>
<name>A0A7W6HJX3_9HYPH</name>
<evidence type="ECO:0000256" key="2">
    <source>
        <dbReference type="PIRSR" id="PIRSR005962-1"/>
    </source>
</evidence>
<reference evidence="4 5" key="1">
    <citation type="submission" date="2020-08" db="EMBL/GenBank/DDBJ databases">
        <title>Genomic Encyclopedia of Type Strains, Phase IV (KMG-IV): sequencing the most valuable type-strain genomes for metagenomic binning, comparative biology and taxonomic classification.</title>
        <authorList>
            <person name="Goeker M."/>
        </authorList>
    </citation>
    <scope>NUCLEOTIDE SEQUENCE [LARGE SCALE GENOMIC DNA]</scope>
    <source>
        <strain evidence="4 5">DSM 100021</strain>
    </source>
</reference>
<proteinExistence type="predicted"/>
<dbReference type="AlphaFoldDB" id="A0A7W6HJX3"/>
<evidence type="ECO:0000313" key="5">
    <source>
        <dbReference type="Proteomes" id="UP000544107"/>
    </source>
</evidence>